<dbReference type="EMBL" id="LAZR01001620">
    <property type="protein sequence ID" value="KKN41858.1"/>
    <property type="molecule type" value="Genomic_DNA"/>
</dbReference>
<protein>
    <submittedName>
        <fullName evidence="2">Uncharacterized protein</fullName>
    </submittedName>
</protein>
<proteinExistence type="predicted"/>
<reference evidence="2" key="1">
    <citation type="journal article" date="2015" name="Nature">
        <title>Complex archaea that bridge the gap between prokaryotes and eukaryotes.</title>
        <authorList>
            <person name="Spang A."/>
            <person name="Saw J.H."/>
            <person name="Jorgensen S.L."/>
            <person name="Zaremba-Niedzwiedzka K."/>
            <person name="Martijn J."/>
            <person name="Lind A.E."/>
            <person name="van Eijk R."/>
            <person name="Schleper C."/>
            <person name="Guy L."/>
            <person name="Ettema T.J."/>
        </authorList>
    </citation>
    <scope>NUCLEOTIDE SEQUENCE</scope>
</reference>
<comment type="caution">
    <text evidence="2">The sequence shown here is derived from an EMBL/GenBank/DDBJ whole genome shotgun (WGS) entry which is preliminary data.</text>
</comment>
<dbReference type="SUPFAM" id="SSF57783">
    <property type="entry name" value="Zinc beta-ribbon"/>
    <property type="match status" value="1"/>
</dbReference>
<evidence type="ECO:0000256" key="1">
    <source>
        <dbReference type="SAM" id="MobiDB-lite"/>
    </source>
</evidence>
<name>A0A0F9TKE9_9ZZZZ</name>
<gene>
    <name evidence="2" type="ORF">LCGC14_0719180</name>
</gene>
<evidence type="ECO:0000313" key="2">
    <source>
        <dbReference type="EMBL" id="KKN41858.1"/>
    </source>
</evidence>
<accession>A0A0F9TKE9</accession>
<organism evidence="2">
    <name type="scientific">marine sediment metagenome</name>
    <dbReference type="NCBI Taxonomy" id="412755"/>
    <lineage>
        <taxon>unclassified sequences</taxon>
        <taxon>metagenomes</taxon>
        <taxon>ecological metagenomes</taxon>
    </lineage>
</organism>
<feature type="compositionally biased region" description="Basic and acidic residues" evidence="1">
    <location>
        <begin position="57"/>
        <end position="73"/>
    </location>
</feature>
<feature type="region of interest" description="Disordered" evidence="1">
    <location>
        <begin position="57"/>
        <end position="84"/>
    </location>
</feature>
<dbReference type="AlphaFoldDB" id="A0A0F9TKE9"/>
<sequence length="84" mass="9818">MTQQNRLPDCPSCGSSRSVYADGDRNFFCNNCKVTFDDSPDEGGDYSRDPVRSAIRKEEWQQREAARKREAARQWRMNRVSRLN</sequence>